<reference evidence="3 4" key="1">
    <citation type="submission" date="2016-04" db="EMBL/GenBank/DDBJ databases">
        <title>Genome analysis of Thermosulfurimonas dismutans, the first thermophilic sulfur-disproportionating bacterium of the phylum Thermodesulfobacteria.</title>
        <authorList>
            <person name="Mardanov A.V."/>
            <person name="Beletsky A.V."/>
            <person name="Kadnikov V.V."/>
            <person name="Slobodkin A.I."/>
            <person name="Ravin N.V."/>
        </authorList>
    </citation>
    <scope>NUCLEOTIDE SEQUENCE [LARGE SCALE GENOMIC DNA]</scope>
    <source>
        <strain evidence="3 4">S95</strain>
    </source>
</reference>
<gene>
    <name evidence="3" type="ORF">TDIS_2098</name>
</gene>
<dbReference type="OrthoDB" id="1931783at2"/>
<proteinExistence type="predicted"/>
<keyword evidence="1" id="KW-0175">Coiled coil</keyword>
<evidence type="ECO:0000259" key="2">
    <source>
        <dbReference type="Pfam" id="PF20605"/>
    </source>
</evidence>
<sequence length="59" mass="6967">MGKRNRKMFATPLDQDLLKELKHLAVEQNRRLNDLLEEAMRDLLRKYGRSVPEEGQGEE</sequence>
<dbReference type="Pfam" id="PF20605">
    <property type="entry name" value="Antitox_RHH"/>
    <property type="match status" value="1"/>
</dbReference>
<accession>A0A179D169</accession>
<name>A0A179D169_9BACT</name>
<dbReference type="InterPro" id="IPR013321">
    <property type="entry name" value="Arc_rbn_hlx_hlx"/>
</dbReference>
<feature type="coiled-coil region" evidence="1">
    <location>
        <begin position="18"/>
        <end position="46"/>
    </location>
</feature>
<dbReference type="InterPro" id="IPR010985">
    <property type="entry name" value="Ribbon_hlx_hlx"/>
</dbReference>
<dbReference type="EMBL" id="LWLG01000026">
    <property type="protein sequence ID" value="OAQ19804.1"/>
    <property type="molecule type" value="Genomic_DNA"/>
</dbReference>
<evidence type="ECO:0000256" key="1">
    <source>
        <dbReference type="SAM" id="Coils"/>
    </source>
</evidence>
<comment type="caution">
    <text evidence="3">The sequence shown here is derived from an EMBL/GenBank/DDBJ whole genome shotgun (WGS) entry which is preliminary data.</text>
</comment>
<dbReference type="RefSeq" id="WP_068671824.1">
    <property type="nucleotide sequence ID" value="NZ_LWLG01000026.1"/>
</dbReference>
<dbReference type="Proteomes" id="UP000078390">
    <property type="component" value="Unassembled WGS sequence"/>
</dbReference>
<dbReference type="InterPro" id="IPR046765">
    <property type="entry name" value="Antitox_RHH"/>
</dbReference>
<dbReference type="GO" id="GO:0006355">
    <property type="term" value="P:regulation of DNA-templated transcription"/>
    <property type="evidence" value="ECO:0007669"/>
    <property type="project" value="InterPro"/>
</dbReference>
<evidence type="ECO:0000313" key="3">
    <source>
        <dbReference type="EMBL" id="OAQ19804.1"/>
    </source>
</evidence>
<feature type="domain" description="Antitoxin-like ribbon-helix-helix" evidence="2">
    <location>
        <begin position="17"/>
        <end position="50"/>
    </location>
</feature>
<protein>
    <recommendedName>
        <fullName evidence="2">Antitoxin-like ribbon-helix-helix domain-containing protein</fullName>
    </recommendedName>
</protein>
<organism evidence="3 4">
    <name type="scientific">Thermosulfurimonas dismutans</name>
    <dbReference type="NCBI Taxonomy" id="999894"/>
    <lineage>
        <taxon>Bacteria</taxon>
        <taxon>Pseudomonadati</taxon>
        <taxon>Thermodesulfobacteriota</taxon>
        <taxon>Thermodesulfobacteria</taxon>
        <taxon>Thermodesulfobacteriales</taxon>
        <taxon>Thermodesulfobacteriaceae</taxon>
        <taxon>Thermosulfurimonas</taxon>
    </lineage>
</organism>
<keyword evidence="4" id="KW-1185">Reference proteome</keyword>
<dbReference type="SUPFAM" id="SSF47598">
    <property type="entry name" value="Ribbon-helix-helix"/>
    <property type="match status" value="1"/>
</dbReference>
<evidence type="ECO:0000313" key="4">
    <source>
        <dbReference type="Proteomes" id="UP000078390"/>
    </source>
</evidence>
<dbReference type="Gene3D" id="1.10.1220.10">
    <property type="entry name" value="Met repressor-like"/>
    <property type="match status" value="1"/>
</dbReference>
<dbReference type="AlphaFoldDB" id="A0A179D169"/>